<gene>
    <name evidence="3" type="ORF">UFOVP1010_29</name>
    <name evidence="4" type="ORF">UFOVP1359_17</name>
    <name evidence="1" type="ORF">UFOVP838_26</name>
    <name evidence="2" type="ORF">UFOVP932_41</name>
</gene>
<evidence type="ECO:0000313" key="1">
    <source>
        <dbReference type="EMBL" id="CAB4166401.1"/>
    </source>
</evidence>
<organism evidence="3">
    <name type="scientific">uncultured Caudovirales phage</name>
    <dbReference type="NCBI Taxonomy" id="2100421"/>
    <lineage>
        <taxon>Viruses</taxon>
        <taxon>Duplodnaviria</taxon>
        <taxon>Heunggongvirae</taxon>
        <taxon>Uroviricota</taxon>
        <taxon>Caudoviricetes</taxon>
        <taxon>Peduoviridae</taxon>
        <taxon>Maltschvirus</taxon>
        <taxon>Maltschvirus maltsch</taxon>
    </lineage>
</organism>
<proteinExistence type="predicted"/>
<evidence type="ECO:0000313" key="2">
    <source>
        <dbReference type="EMBL" id="CAB4171948.1"/>
    </source>
</evidence>
<evidence type="ECO:0000313" key="3">
    <source>
        <dbReference type="EMBL" id="CAB4177677.1"/>
    </source>
</evidence>
<name>A0A6J5Q550_9CAUD</name>
<accession>A0A6J5Q550</accession>
<dbReference type="EMBL" id="LR796955">
    <property type="protein sequence ID" value="CAB4177677.1"/>
    <property type="molecule type" value="Genomic_DNA"/>
</dbReference>
<dbReference type="EMBL" id="LR796880">
    <property type="protein sequence ID" value="CAB4171948.1"/>
    <property type="molecule type" value="Genomic_DNA"/>
</dbReference>
<sequence length="53" mass="6062">MTKTLYSVICQFTGELIDQHDDRRDAIKACDDYNDLAGYDQYVVVKSTNGRQS</sequence>
<protein>
    <submittedName>
        <fullName evidence="3">Uncharacterized protein</fullName>
    </submittedName>
</protein>
<dbReference type="EMBL" id="LR797309">
    <property type="protein sequence ID" value="CAB4201889.1"/>
    <property type="molecule type" value="Genomic_DNA"/>
</dbReference>
<dbReference type="EMBL" id="LR796792">
    <property type="protein sequence ID" value="CAB4166401.1"/>
    <property type="molecule type" value="Genomic_DNA"/>
</dbReference>
<evidence type="ECO:0000313" key="4">
    <source>
        <dbReference type="EMBL" id="CAB4201889.1"/>
    </source>
</evidence>
<reference evidence="3" key="1">
    <citation type="submission" date="2020-05" db="EMBL/GenBank/DDBJ databases">
        <authorList>
            <person name="Chiriac C."/>
            <person name="Salcher M."/>
            <person name="Ghai R."/>
            <person name="Kavagutti S V."/>
        </authorList>
    </citation>
    <scope>NUCLEOTIDE SEQUENCE</scope>
</reference>